<organism evidence="1 2">
    <name type="scientific">Persea americana</name>
    <name type="common">Avocado</name>
    <dbReference type="NCBI Taxonomy" id="3435"/>
    <lineage>
        <taxon>Eukaryota</taxon>
        <taxon>Viridiplantae</taxon>
        <taxon>Streptophyta</taxon>
        <taxon>Embryophyta</taxon>
        <taxon>Tracheophyta</taxon>
        <taxon>Spermatophyta</taxon>
        <taxon>Magnoliopsida</taxon>
        <taxon>Magnoliidae</taxon>
        <taxon>Laurales</taxon>
        <taxon>Lauraceae</taxon>
        <taxon>Persea</taxon>
    </lineage>
</organism>
<evidence type="ECO:0000313" key="1">
    <source>
        <dbReference type="EMBL" id="KAJ8636876.1"/>
    </source>
</evidence>
<protein>
    <submittedName>
        <fullName evidence="1">Uncharacterized protein</fullName>
    </submittedName>
</protein>
<comment type="caution">
    <text evidence="1">The sequence shown here is derived from an EMBL/GenBank/DDBJ whole genome shotgun (WGS) entry which is preliminary data.</text>
</comment>
<sequence length="976" mass="104870">MGCAVPVQPFQSSAQLCLGRAAPDREISLAVPCDAQALEIDSISCVLQEKLRVAVLVSKAALQFIHGVSLPSEYKVPDEVKAAGFEICADELGSIVEGHDVKRLTINGGVEGLATKLSTSTTNGITTTEEELKRRQDIYGINKFAESQARSFWVFVWEALQDTTLIILALCAFVSLIVGIAMEGWPKGAHDGLGIVASILLVVFVTATSDYRQSLQFKDLDKEKKKISIQVTRNGYRQKISIYDLLPGDIVHLAIGDQVPADGMFLSGFSVLIDESSLTGESEPVTVNAAYPFLLSGTKVQDGSCKMLVTTVGMRTQWGKLMATLSEGGDDETPLQVKLNGVATLIGKIGLFFAVVTFAVLAQSLFSRKLQEGSIWSWSGDDALKMLEYFAIAVTIVVVAVPEGLPLAVTLSLAFAMKKMMNDKALVRHLAACETMGSATSICSDKTGTLTTNHMTVVKACICGKIKEVSNCKDALGLCSDIPDIAVKMLLQSIFNNTGGEVVINENGKREILGTPTEAALLEFGLSLGGDFQAERQESKLVKVEPFNSEKKRMGVVLELNGGEFRAHCKGASEIILAACDKVVDGAGQVVSLDEEALTHLKGTIESFANEALRTLCLAYVEMGTDFLATNPIPIRGYTCIGIVGIKDPVRPGVKESVSICRSAGVTVRMVTGDNINTAKAIARECGILTDGGIAIEGPVFREKSLEELNELIPKIQVMARSSPLDKHTLVKHLRTMFNEVVAVTGDGTNDAPALHEADIGLAMGIAGTEVAKESADVIILDDNFSTIVTVAKWGRSVYINIQKFVQFQLTVNVVALIVNFSSACLTGSAPLTAVQLLWVNMIMDTLGALALATEPPQDELMKRSPTQGKGIFMLDGPDSDLILNTLIFNSFVFCQVFNEVSSREMEKINVFKGMLTNYVFVGVLTSTVLFQIIIIEFLGDFANTAPLTLTQWFASVVLGFLGMPIAAAIKMIPVG</sequence>
<name>A0ACC2LUY7_PERAE</name>
<reference evidence="1 2" key="1">
    <citation type="journal article" date="2022" name="Hortic Res">
        <title>A haplotype resolved chromosomal level avocado genome allows analysis of novel avocado genes.</title>
        <authorList>
            <person name="Nath O."/>
            <person name="Fletcher S.J."/>
            <person name="Hayward A."/>
            <person name="Shaw L.M."/>
            <person name="Masouleh A.K."/>
            <person name="Furtado A."/>
            <person name="Henry R.J."/>
            <person name="Mitter N."/>
        </authorList>
    </citation>
    <scope>NUCLEOTIDE SEQUENCE [LARGE SCALE GENOMIC DNA]</scope>
    <source>
        <strain evidence="2">cv. Hass</strain>
    </source>
</reference>
<proteinExistence type="predicted"/>
<keyword evidence="2" id="KW-1185">Reference proteome</keyword>
<accession>A0ACC2LUY7</accession>
<dbReference type="Proteomes" id="UP001234297">
    <property type="component" value="Chromosome 3"/>
</dbReference>
<gene>
    <name evidence="1" type="ORF">MRB53_011143</name>
</gene>
<dbReference type="EMBL" id="CM056811">
    <property type="protein sequence ID" value="KAJ8636876.1"/>
    <property type="molecule type" value="Genomic_DNA"/>
</dbReference>
<evidence type="ECO:0000313" key="2">
    <source>
        <dbReference type="Proteomes" id="UP001234297"/>
    </source>
</evidence>